<comment type="caution">
    <text evidence="2">The sequence shown here is derived from an EMBL/GenBank/DDBJ whole genome shotgun (WGS) entry which is preliminary data.</text>
</comment>
<dbReference type="EMBL" id="JARAOO010000012">
    <property type="protein sequence ID" value="KAJ7947908.1"/>
    <property type="molecule type" value="Genomic_DNA"/>
</dbReference>
<dbReference type="Pfam" id="PF04937">
    <property type="entry name" value="DUF659"/>
    <property type="match status" value="1"/>
</dbReference>
<name>A0AAD7P9Y2_QUISA</name>
<dbReference type="SUPFAM" id="SSF53098">
    <property type="entry name" value="Ribonuclease H-like"/>
    <property type="match status" value="1"/>
</dbReference>
<feature type="domain" description="DUF659" evidence="1">
    <location>
        <begin position="97"/>
        <end position="253"/>
    </location>
</feature>
<dbReference type="InterPro" id="IPR012337">
    <property type="entry name" value="RNaseH-like_sf"/>
</dbReference>
<sequence length="445" mass="50441">MKMEEDEARRIFGGSARRTSVSSALVVRQVDKIATCISVDKVNENCDMYKISSKDKVDGAIARFFYGNGIPFNVAKSPFWVDMVRAINGAPKGYGPPSSEKIKTALLDKEKTKADQALIFIKQQWPTYGVSIVSDGWGNMKDESFMKIMAVSEGKAMLISGIDCSGDDISGEFIAESLLRAIESVGAYGVVQILTDNIPSCKAADKIIETAYPHIFWSGCMAHTLSLLLKDVVKSTNAALDFVSKCYQQAKGIMNYIKNHSSSFHVFRKFSALNALQVKKRRYGQHFVVIERILRLKSDLINMVLSEEWDRLKKGRSKSSMEHEEVRKIILNDNFWKKLKIILTFMKPIWDVLHFCDSDKACVGEIYQRMDDMLGYIKLALDENTDLCEIVQGFVVERWEKMDIPLHSLACVLTPYYYSDYWLTSLNPCGEKRNKPHSDPDVHKI</sequence>
<dbReference type="InterPro" id="IPR007021">
    <property type="entry name" value="DUF659"/>
</dbReference>
<protein>
    <submittedName>
        <fullName evidence="2">DUF659 domain-containing protein</fullName>
    </submittedName>
</protein>
<evidence type="ECO:0000313" key="2">
    <source>
        <dbReference type="EMBL" id="KAJ7947908.1"/>
    </source>
</evidence>
<reference evidence="2" key="1">
    <citation type="journal article" date="2023" name="Science">
        <title>Elucidation of the pathway for biosynthesis of saponin adjuvants from the soapbark tree.</title>
        <authorList>
            <person name="Reed J."/>
            <person name="Orme A."/>
            <person name="El-Demerdash A."/>
            <person name="Owen C."/>
            <person name="Martin L.B.B."/>
            <person name="Misra R.C."/>
            <person name="Kikuchi S."/>
            <person name="Rejzek M."/>
            <person name="Martin A.C."/>
            <person name="Harkess A."/>
            <person name="Leebens-Mack J."/>
            <person name="Louveau T."/>
            <person name="Stephenson M.J."/>
            <person name="Osbourn A."/>
        </authorList>
    </citation>
    <scope>NUCLEOTIDE SEQUENCE</scope>
    <source>
        <strain evidence="2">S10</strain>
    </source>
</reference>
<evidence type="ECO:0000313" key="3">
    <source>
        <dbReference type="Proteomes" id="UP001163823"/>
    </source>
</evidence>
<dbReference type="PANTHER" id="PTHR32166:SF123">
    <property type="entry name" value="BED-TYPE DOMAIN-CONTAINING PROTEIN"/>
    <property type="match status" value="1"/>
</dbReference>
<organism evidence="2 3">
    <name type="scientific">Quillaja saponaria</name>
    <name type="common">Soap bark tree</name>
    <dbReference type="NCBI Taxonomy" id="32244"/>
    <lineage>
        <taxon>Eukaryota</taxon>
        <taxon>Viridiplantae</taxon>
        <taxon>Streptophyta</taxon>
        <taxon>Embryophyta</taxon>
        <taxon>Tracheophyta</taxon>
        <taxon>Spermatophyta</taxon>
        <taxon>Magnoliopsida</taxon>
        <taxon>eudicotyledons</taxon>
        <taxon>Gunneridae</taxon>
        <taxon>Pentapetalae</taxon>
        <taxon>rosids</taxon>
        <taxon>fabids</taxon>
        <taxon>Fabales</taxon>
        <taxon>Quillajaceae</taxon>
        <taxon>Quillaja</taxon>
    </lineage>
</organism>
<gene>
    <name evidence="2" type="ORF">O6P43_028454</name>
</gene>
<dbReference type="Proteomes" id="UP001163823">
    <property type="component" value="Chromosome 12"/>
</dbReference>
<proteinExistence type="predicted"/>
<evidence type="ECO:0000259" key="1">
    <source>
        <dbReference type="Pfam" id="PF04937"/>
    </source>
</evidence>
<keyword evidence="3" id="KW-1185">Reference proteome</keyword>
<dbReference type="PANTHER" id="PTHR32166">
    <property type="entry name" value="OSJNBA0013A04.12 PROTEIN"/>
    <property type="match status" value="1"/>
</dbReference>
<accession>A0AAD7P9Y2</accession>
<dbReference type="KEGG" id="qsa:O6P43_028454"/>
<dbReference type="AlphaFoldDB" id="A0AAD7P9Y2"/>